<feature type="region of interest" description="Disordered" evidence="1">
    <location>
        <begin position="46"/>
        <end position="115"/>
    </location>
</feature>
<sequence>MTDTGTEGRVRGWRGRAVIAVLGVAVLAAAGYVAIQYRDTDGGGPLVAGSPNAPADGAPATAVTPSAPAGSLPPSLSASAATASASASGPASPSPSKTTAAKPSTGGFPGAHNTGVPAGTNLTRYSGPCTVTANRTVVTGKIINCDPFLINARDVVIRKSLIKGTLTTTEGTGFSFTLEDSEVAAGMWQGPAVLSTNMTIRRSDIHGGQTSVSCYANCDIRDSWLHGQLLKDGTDWHLGGFLANDTNGNGRSNVTLIHNTIVCDAASNSAGGGCSGNVNLFPDFGPVSGIVIRNNFLGASEHVSYCLYGGSEENKQYNDGVRDIVVENNVFERGSNRKCGGYGPVTSFDTKLPGNRWTGNIWSDGKPVPPAN</sequence>
<organism evidence="3 4">
    <name type="scientific">Actinoplanes flavus</name>
    <dbReference type="NCBI Taxonomy" id="2820290"/>
    <lineage>
        <taxon>Bacteria</taxon>
        <taxon>Bacillati</taxon>
        <taxon>Actinomycetota</taxon>
        <taxon>Actinomycetes</taxon>
        <taxon>Micromonosporales</taxon>
        <taxon>Micromonosporaceae</taxon>
        <taxon>Actinoplanes</taxon>
    </lineage>
</organism>
<keyword evidence="2" id="KW-0812">Transmembrane</keyword>
<evidence type="ECO:0000313" key="4">
    <source>
        <dbReference type="Proteomes" id="UP000679690"/>
    </source>
</evidence>
<protein>
    <recommendedName>
        <fullName evidence="5">Right handed beta helix region</fullName>
    </recommendedName>
</protein>
<gene>
    <name evidence="3" type="ORF">J5X75_37960</name>
</gene>
<comment type="caution">
    <text evidence="3">The sequence shown here is derived from an EMBL/GenBank/DDBJ whole genome shotgun (WGS) entry which is preliminary data.</text>
</comment>
<evidence type="ECO:0008006" key="5">
    <source>
        <dbReference type="Google" id="ProtNLM"/>
    </source>
</evidence>
<keyword evidence="4" id="KW-1185">Reference proteome</keyword>
<dbReference type="SUPFAM" id="SSF51126">
    <property type="entry name" value="Pectin lyase-like"/>
    <property type="match status" value="1"/>
</dbReference>
<keyword evidence="2" id="KW-1133">Transmembrane helix</keyword>
<feature type="compositionally biased region" description="Low complexity" evidence="1">
    <location>
        <begin position="57"/>
        <end position="105"/>
    </location>
</feature>
<dbReference type="Proteomes" id="UP000679690">
    <property type="component" value="Unassembled WGS sequence"/>
</dbReference>
<dbReference type="InterPro" id="IPR011050">
    <property type="entry name" value="Pectin_lyase_fold/virulence"/>
</dbReference>
<evidence type="ECO:0000256" key="2">
    <source>
        <dbReference type="SAM" id="Phobius"/>
    </source>
</evidence>
<feature type="transmembrane region" description="Helical" evidence="2">
    <location>
        <begin position="17"/>
        <end position="35"/>
    </location>
</feature>
<accession>A0ABS3UXI5</accession>
<proteinExistence type="predicted"/>
<reference evidence="3 4" key="1">
    <citation type="submission" date="2021-03" db="EMBL/GenBank/DDBJ databases">
        <title>Actinoplanes flavus sp. nov., a novel actinomycete isolated from Coconut Palm rhizosphere soil.</title>
        <authorList>
            <person name="Luo X."/>
        </authorList>
    </citation>
    <scope>NUCLEOTIDE SEQUENCE [LARGE SCALE GENOMIC DNA]</scope>
    <source>
        <strain evidence="3 4">NEAU-H7</strain>
    </source>
</reference>
<name>A0ABS3UXI5_9ACTN</name>
<dbReference type="RefSeq" id="WP_208472550.1">
    <property type="nucleotide sequence ID" value="NZ_JAGFNS010000037.1"/>
</dbReference>
<keyword evidence="2" id="KW-0472">Membrane</keyword>
<evidence type="ECO:0000313" key="3">
    <source>
        <dbReference type="EMBL" id="MBO3743299.1"/>
    </source>
</evidence>
<evidence type="ECO:0000256" key="1">
    <source>
        <dbReference type="SAM" id="MobiDB-lite"/>
    </source>
</evidence>
<dbReference type="EMBL" id="JAGFNS010000037">
    <property type="protein sequence ID" value="MBO3743299.1"/>
    <property type="molecule type" value="Genomic_DNA"/>
</dbReference>